<dbReference type="GeneID" id="132805121"/>
<evidence type="ECO:0000313" key="1">
    <source>
        <dbReference type="Proteomes" id="UP001652623"/>
    </source>
</evidence>
<dbReference type="PANTHER" id="PTHR24314">
    <property type="entry name" value="NON-SPECIFIC LIPID TRANSFER PROTEIN-RELATED"/>
    <property type="match status" value="1"/>
</dbReference>
<dbReference type="Proteomes" id="UP001652623">
    <property type="component" value="Chromosome 8"/>
</dbReference>
<name>A0ABM4AGS1_ZIZJJ</name>
<accession>A0ABM4AGS1</accession>
<dbReference type="Pfam" id="PF00106">
    <property type="entry name" value="adh_short"/>
    <property type="match status" value="1"/>
</dbReference>
<reference evidence="2" key="1">
    <citation type="submission" date="2025-08" db="UniProtKB">
        <authorList>
            <consortium name="RefSeq"/>
        </authorList>
    </citation>
    <scope>IDENTIFICATION</scope>
    <source>
        <tissue evidence="2">Seedling</tissue>
    </source>
</reference>
<dbReference type="Gene3D" id="3.40.50.720">
    <property type="entry name" value="NAD(P)-binding Rossmann-like Domain"/>
    <property type="match status" value="1"/>
</dbReference>
<dbReference type="SUPFAM" id="SSF51735">
    <property type="entry name" value="NAD(P)-binding Rossmann-fold domains"/>
    <property type="match status" value="1"/>
</dbReference>
<dbReference type="CDD" id="cd05233">
    <property type="entry name" value="SDR_c"/>
    <property type="match status" value="1"/>
</dbReference>
<gene>
    <name evidence="2" type="primary">LOC132805121</name>
</gene>
<dbReference type="InterPro" id="IPR052625">
    <property type="entry name" value="Chl_b_Red"/>
</dbReference>
<dbReference type="InterPro" id="IPR002347">
    <property type="entry name" value="SDR_fam"/>
</dbReference>
<dbReference type="PANTHER" id="PTHR24314:SF15">
    <property type="entry name" value="CHLOROPHYLL(IDE) B REDUCTASE NOL, CHLOROPLASTIC"/>
    <property type="match status" value="1"/>
</dbReference>
<proteinExistence type="predicted"/>
<dbReference type="RefSeq" id="XP_060675929.1">
    <property type="nucleotide sequence ID" value="XM_060819946.1"/>
</dbReference>
<protein>
    <submittedName>
        <fullName evidence="2">Chlorophyll(Ide) b reductase NOL, chloroplastic-like isoform X2</fullName>
    </submittedName>
</protein>
<evidence type="ECO:0000313" key="2">
    <source>
        <dbReference type="RefSeq" id="XP_060675929.1"/>
    </source>
</evidence>
<dbReference type="InterPro" id="IPR036291">
    <property type="entry name" value="NAD(P)-bd_dom_sf"/>
</dbReference>
<keyword evidence="1" id="KW-1185">Reference proteome</keyword>
<sequence length="93" mass="10366">MSMYGKWVFSSLTVRSESKPSINREPMLPPYNVLITGSTKGIGYALAKEFLKAGDDVVICSRSDGVESAVQQLRQEFGEQHVVLNVTLEKDRM</sequence>
<organism evidence="1 2">
    <name type="scientific">Ziziphus jujuba</name>
    <name type="common">Chinese jujube</name>
    <name type="synonym">Ziziphus sativa</name>
    <dbReference type="NCBI Taxonomy" id="326968"/>
    <lineage>
        <taxon>Eukaryota</taxon>
        <taxon>Viridiplantae</taxon>
        <taxon>Streptophyta</taxon>
        <taxon>Embryophyta</taxon>
        <taxon>Tracheophyta</taxon>
        <taxon>Spermatophyta</taxon>
        <taxon>Magnoliopsida</taxon>
        <taxon>eudicotyledons</taxon>
        <taxon>Gunneridae</taxon>
        <taxon>Pentapetalae</taxon>
        <taxon>rosids</taxon>
        <taxon>fabids</taxon>
        <taxon>Rosales</taxon>
        <taxon>Rhamnaceae</taxon>
        <taxon>Paliureae</taxon>
        <taxon>Ziziphus</taxon>
    </lineage>
</organism>